<dbReference type="Pfam" id="PF00005">
    <property type="entry name" value="ABC_tran"/>
    <property type="match status" value="1"/>
</dbReference>
<dbReference type="InterPro" id="IPR051535">
    <property type="entry name" value="Siderophore_ABC-ATPase"/>
</dbReference>
<evidence type="ECO:0000313" key="12">
    <source>
        <dbReference type="Proteomes" id="UP000194139"/>
    </source>
</evidence>
<evidence type="ECO:0000313" key="11">
    <source>
        <dbReference type="EMBL" id="ARP85577.1"/>
    </source>
</evidence>
<gene>
    <name evidence="11" type="ORF">CAL13_04610</name>
</gene>
<dbReference type="GO" id="GO:0005524">
    <property type="term" value="F:ATP binding"/>
    <property type="evidence" value="ECO:0007669"/>
    <property type="project" value="UniProtKB-KW"/>
</dbReference>
<keyword evidence="7" id="KW-0408">Iron</keyword>
<dbReference type="GO" id="GO:0016887">
    <property type="term" value="F:ATP hydrolysis activity"/>
    <property type="evidence" value="ECO:0007669"/>
    <property type="project" value="InterPro"/>
</dbReference>
<dbReference type="PROSITE" id="PS50893">
    <property type="entry name" value="ABC_TRANSPORTER_2"/>
    <property type="match status" value="1"/>
</dbReference>
<dbReference type="SMART" id="SM00382">
    <property type="entry name" value="AAA"/>
    <property type="match status" value="1"/>
</dbReference>
<dbReference type="InterPro" id="IPR027417">
    <property type="entry name" value="P-loop_NTPase"/>
</dbReference>
<keyword evidence="3" id="KW-1003">Cell membrane</keyword>
<dbReference type="Proteomes" id="UP000194139">
    <property type="component" value="Chromosome"/>
</dbReference>
<dbReference type="GO" id="GO:0006826">
    <property type="term" value="P:iron ion transport"/>
    <property type="evidence" value="ECO:0007669"/>
    <property type="project" value="UniProtKB-KW"/>
</dbReference>
<dbReference type="InterPro" id="IPR003439">
    <property type="entry name" value="ABC_transporter-like_ATP-bd"/>
</dbReference>
<protein>
    <submittedName>
        <fullName evidence="11">Iron ABC transporter ATP-binding protein</fullName>
    </submittedName>
</protein>
<dbReference type="Gene3D" id="3.40.50.300">
    <property type="entry name" value="P-loop containing nucleotide triphosphate hydrolases"/>
    <property type="match status" value="1"/>
</dbReference>
<keyword evidence="6 11" id="KW-0067">ATP-binding</keyword>
<evidence type="ECO:0000256" key="9">
    <source>
        <dbReference type="ARBA" id="ARBA00023136"/>
    </source>
</evidence>
<evidence type="ECO:0000256" key="4">
    <source>
        <dbReference type="ARBA" id="ARBA00022496"/>
    </source>
</evidence>
<sequence>MTLAKNRVRESGRCPGLTIQGLRAGYGRHDVIHGLDLEALPPGEITALLGPNGSGKSSLLKAIAGLISVREGCVALDGETLTSLSPAARSRLVAYMPQDLPAAVHLRVLEAVQAAAHAPDGDNRSPGPAAAHALLARMGIAHLALRHLDELSGGQRQLAGLALALVRDPRVLLLDEPLSALDLRHQFEVMTMLRQETRARRLVTLMVAHDLNIALRHADHAIVLLDGGMVVEGAPAEVLTGDTLATVYGVRGRIVRCDRGLPYVMIDDALPERS</sequence>
<dbReference type="PANTHER" id="PTHR42771">
    <property type="entry name" value="IRON(3+)-HYDROXAMATE IMPORT ATP-BINDING PROTEIN FHUC"/>
    <property type="match status" value="1"/>
</dbReference>
<evidence type="ECO:0000256" key="5">
    <source>
        <dbReference type="ARBA" id="ARBA00022741"/>
    </source>
</evidence>
<dbReference type="PANTHER" id="PTHR42771:SF7">
    <property type="entry name" value="ABC-TYPE COBALAMIN_FE3+-SIDEROPHORES TRANSPORT SYSTEM, ATPASE COMPONENT"/>
    <property type="match status" value="1"/>
</dbReference>
<reference evidence="11 12" key="1">
    <citation type="submission" date="2017-05" db="EMBL/GenBank/DDBJ databases">
        <title>Complete and WGS of Bordetella genogroups.</title>
        <authorList>
            <person name="Spilker T."/>
            <person name="LiPuma J."/>
        </authorList>
    </citation>
    <scope>NUCLEOTIDE SEQUENCE [LARGE SCALE GENOMIC DNA]</scope>
    <source>
        <strain evidence="11 12">AU17164</strain>
    </source>
</reference>
<dbReference type="SUPFAM" id="SSF52540">
    <property type="entry name" value="P-loop containing nucleoside triphosphate hydrolases"/>
    <property type="match status" value="1"/>
</dbReference>
<accession>A0A1W6YWV8</accession>
<evidence type="ECO:0000256" key="8">
    <source>
        <dbReference type="ARBA" id="ARBA00023065"/>
    </source>
</evidence>
<organism evidence="11 12">
    <name type="scientific">Bordetella genomosp. 9</name>
    <dbReference type="NCBI Taxonomy" id="1416803"/>
    <lineage>
        <taxon>Bacteria</taxon>
        <taxon>Pseudomonadati</taxon>
        <taxon>Pseudomonadota</taxon>
        <taxon>Betaproteobacteria</taxon>
        <taxon>Burkholderiales</taxon>
        <taxon>Alcaligenaceae</taxon>
        <taxon>Bordetella</taxon>
    </lineage>
</organism>
<dbReference type="CDD" id="cd03214">
    <property type="entry name" value="ABC_Iron-Siderophores_B12_Hemin"/>
    <property type="match status" value="1"/>
</dbReference>
<proteinExistence type="predicted"/>
<evidence type="ECO:0000256" key="7">
    <source>
        <dbReference type="ARBA" id="ARBA00023004"/>
    </source>
</evidence>
<dbReference type="InterPro" id="IPR017871">
    <property type="entry name" value="ABC_transporter-like_CS"/>
</dbReference>
<dbReference type="GO" id="GO:0005886">
    <property type="term" value="C:plasma membrane"/>
    <property type="evidence" value="ECO:0007669"/>
    <property type="project" value="UniProtKB-SubCell"/>
</dbReference>
<keyword evidence="5" id="KW-0547">Nucleotide-binding</keyword>
<evidence type="ECO:0000259" key="10">
    <source>
        <dbReference type="PROSITE" id="PS50893"/>
    </source>
</evidence>
<dbReference type="AlphaFoldDB" id="A0A1W6YWV8"/>
<keyword evidence="12" id="KW-1185">Reference proteome</keyword>
<feature type="domain" description="ABC transporter" evidence="10">
    <location>
        <begin position="17"/>
        <end position="251"/>
    </location>
</feature>
<keyword evidence="9" id="KW-0472">Membrane</keyword>
<name>A0A1W6YWV8_9BORD</name>
<keyword evidence="2" id="KW-0813">Transport</keyword>
<keyword evidence="8" id="KW-0406">Ion transport</keyword>
<evidence type="ECO:0000256" key="6">
    <source>
        <dbReference type="ARBA" id="ARBA00022840"/>
    </source>
</evidence>
<evidence type="ECO:0000256" key="3">
    <source>
        <dbReference type="ARBA" id="ARBA00022475"/>
    </source>
</evidence>
<dbReference type="InterPro" id="IPR003593">
    <property type="entry name" value="AAA+_ATPase"/>
</dbReference>
<keyword evidence="4" id="KW-0410">Iron transport</keyword>
<evidence type="ECO:0000256" key="2">
    <source>
        <dbReference type="ARBA" id="ARBA00022448"/>
    </source>
</evidence>
<dbReference type="EMBL" id="CP021109">
    <property type="protein sequence ID" value="ARP85577.1"/>
    <property type="molecule type" value="Genomic_DNA"/>
</dbReference>
<evidence type="ECO:0000256" key="1">
    <source>
        <dbReference type="ARBA" id="ARBA00004202"/>
    </source>
</evidence>
<dbReference type="RefSeq" id="WP_086071670.1">
    <property type="nucleotide sequence ID" value="NZ_CP021109.1"/>
</dbReference>
<comment type="subcellular location">
    <subcellularLocation>
        <location evidence="1">Cell membrane</location>
        <topology evidence="1">Peripheral membrane protein</topology>
    </subcellularLocation>
</comment>
<dbReference type="PROSITE" id="PS00211">
    <property type="entry name" value="ABC_TRANSPORTER_1"/>
    <property type="match status" value="1"/>
</dbReference>